<evidence type="ECO:0000313" key="5">
    <source>
        <dbReference type="EMBL" id="KAF6220296.1"/>
    </source>
</evidence>
<dbReference type="PANTHER" id="PTHR24113:SF12">
    <property type="entry name" value="RAN GTPASE-ACTIVATING PROTEIN 1"/>
    <property type="match status" value="1"/>
</dbReference>
<dbReference type="InterPro" id="IPR001611">
    <property type="entry name" value="Leu-rich_rpt"/>
</dbReference>
<dbReference type="EMBL" id="JACCJB010000017">
    <property type="protein sequence ID" value="KAF6220296.1"/>
    <property type="molecule type" value="Genomic_DNA"/>
</dbReference>
<dbReference type="Proteomes" id="UP000593566">
    <property type="component" value="Unassembled WGS sequence"/>
</dbReference>
<feature type="region of interest" description="Disordered" evidence="4">
    <location>
        <begin position="375"/>
        <end position="455"/>
    </location>
</feature>
<dbReference type="Pfam" id="PF13516">
    <property type="entry name" value="LRR_6"/>
    <property type="match status" value="1"/>
</dbReference>
<dbReference type="GO" id="GO:0005634">
    <property type="term" value="C:nucleus"/>
    <property type="evidence" value="ECO:0007669"/>
    <property type="project" value="TreeGrafter"/>
</dbReference>
<dbReference type="GO" id="GO:0031267">
    <property type="term" value="F:small GTPase binding"/>
    <property type="evidence" value="ECO:0007669"/>
    <property type="project" value="TreeGrafter"/>
</dbReference>
<comment type="caution">
    <text evidence="5">The sequence shown here is derived from an EMBL/GenBank/DDBJ whole genome shotgun (WGS) entry which is preliminary data.</text>
</comment>
<dbReference type="GO" id="GO:0048471">
    <property type="term" value="C:perinuclear region of cytoplasm"/>
    <property type="evidence" value="ECO:0007669"/>
    <property type="project" value="TreeGrafter"/>
</dbReference>
<dbReference type="AlphaFoldDB" id="A0A8H6F9U8"/>
<dbReference type="GO" id="GO:0006913">
    <property type="term" value="P:nucleocytoplasmic transport"/>
    <property type="evidence" value="ECO:0007669"/>
    <property type="project" value="TreeGrafter"/>
</dbReference>
<evidence type="ECO:0000256" key="4">
    <source>
        <dbReference type="SAM" id="MobiDB-lite"/>
    </source>
</evidence>
<feature type="compositionally biased region" description="Basic and acidic residues" evidence="4">
    <location>
        <begin position="416"/>
        <end position="441"/>
    </location>
</feature>
<sequence length="455" mass="50312">MPRPRTRLEPEDEKRQKPFVSPQHRLLLFDTMSSSNNIFSLSGQSLKLDTAEHIEPHLKPLIASNTVTEIHLGGNTLGAPACETLASVLKTKITLQKAKLDDIFTSRLLSEIPPALSSLLTALLELPNLHTVDLSDNAFGLNTVEPLVDFLSRHVPLQHLILQNNGLGPNAGTLIAHALIALAERKEEARKSGKAVPDLETVICGRNRLESGSMSAWAKAYRAHRKVKMVKMVQNGIRQDGISLLLTEGLVWCQELVVLDLQDNTFTITGARSLSQVVEGWKQIRELGIGDSLLGSRGAVLFAEALGKGNNGLLEVLRLQYNEIDSKGVKALLVAVNDKLVKLRRVELNGNKFSEDDEPVEGLRLLLEERKEKAGDAEGEWGLDELSDLEEESDEEDEDEDEDDDDEAEREEQEEAEHKREGILKDADQEEAQKVSQKKDDDVDALADSLGKTEI</sequence>
<dbReference type="Gene3D" id="3.80.10.10">
    <property type="entry name" value="Ribonuclease Inhibitor"/>
    <property type="match status" value="1"/>
</dbReference>
<evidence type="ECO:0008006" key="7">
    <source>
        <dbReference type="Google" id="ProtNLM"/>
    </source>
</evidence>
<dbReference type="CDD" id="cd00116">
    <property type="entry name" value="LRR_RI"/>
    <property type="match status" value="1"/>
</dbReference>
<name>A0A8H6F9U8_9LECA</name>
<keyword evidence="1" id="KW-0343">GTPase activation</keyword>
<protein>
    <recommendedName>
        <fullName evidence="7">Ran GTPase activating protein 1</fullName>
    </recommendedName>
</protein>
<dbReference type="InterPro" id="IPR027038">
    <property type="entry name" value="RanGap"/>
</dbReference>
<keyword evidence="2" id="KW-0433">Leucine-rich repeat</keyword>
<evidence type="ECO:0000256" key="2">
    <source>
        <dbReference type="ARBA" id="ARBA00022614"/>
    </source>
</evidence>
<dbReference type="PANTHER" id="PTHR24113">
    <property type="entry name" value="RAN GTPASE-ACTIVATING PROTEIN 1"/>
    <property type="match status" value="1"/>
</dbReference>
<dbReference type="GO" id="GO:0005829">
    <property type="term" value="C:cytosol"/>
    <property type="evidence" value="ECO:0007669"/>
    <property type="project" value="TreeGrafter"/>
</dbReference>
<reference evidence="5 6" key="1">
    <citation type="journal article" date="2020" name="Genomics">
        <title>Complete, high-quality genomes from long-read metagenomic sequencing of two wolf lichen thalli reveals enigmatic genome architecture.</title>
        <authorList>
            <person name="McKenzie S.K."/>
            <person name="Walston R.F."/>
            <person name="Allen J.L."/>
        </authorList>
    </citation>
    <scope>NUCLEOTIDE SEQUENCE [LARGE SCALE GENOMIC DNA]</scope>
    <source>
        <strain evidence="5">WasteWater1</strain>
    </source>
</reference>
<evidence type="ECO:0000256" key="1">
    <source>
        <dbReference type="ARBA" id="ARBA00022468"/>
    </source>
</evidence>
<dbReference type="InterPro" id="IPR032675">
    <property type="entry name" value="LRR_dom_sf"/>
</dbReference>
<dbReference type="SMART" id="SM00368">
    <property type="entry name" value="LRR_RI"/>
    <property type="match status" value="6"/>
</dbReference>
<accession>A0A8H6F9U8</accession>
<organism evidence="5 6">
    <name type="scientific">Letharia lupina</name>
    <dbReference type="NCBI Taxonomy" id="560253"/>
    <lineage>
        <taxon>Eukaryota</taxon>
        <taxon>Fungi</taxon>
        <taxon>Dikarya</taxon>
        <taxon>Ascomycota</taxon>
        <taxon>Pezizomycotina</taxon>
        <taxon>Lecanoromycetes</taxon>
        <taxon>OSLEUM clade</taxon>
        <taxon>Lecanoromycetidae</taxon>
        <taxon>Lecanorales</taxon>
        <taxon>Lecanorineae</taxon>
        <taxon>Parmeliaceae</taxon>
        <taxon>Letharia</taxon>
    </lineage>
</organism>
<keyword evidence="6" id="KW-1185">Reference proteome</keyword>
<feature type="compositionally biased region" description="Acidic residues" evidence="4">
    <location>
        <begin position="377"/>
        <end position="415"/>
    </location>
</feature>
<keyword evidence="3" id="KW-0677">Repeat</keyword>
<dbReference type="GO" id="GO:0005096">
    <property type="term" value="F:GTPase activator activity"/>
    <property type="evidence" value="ECO:0007669"/>
    <property type="project" value="UniProtKB-KW"/>
</dbReference>
<gene>
    <name evidence="5" type="ORF">HO133_003428</name>
</gene>
<proteinExistence type="predicted"/>
<dbReference type="SUPFAM" id="SSF52047">
    <property type="entry name" value="RNI-like"/>
    <property type="match status" value="1"/>
</dbReference>
<dbReference type="RefSeq" id="XP_037149731.1">
    <property type="nucleotide sequence ID" value="XM_037294350.1"/>
</dbReference>
<evidence type="ECO:0000256" key="3">
    <source>
        <dbReference type="ARBA" id="ARBA00022737"/>
    </source>
</evidence>
<evidence type="ECO:0000313" key="6">
    <source>
        <dbReference type="Proteomes" id="UP000593566"/>
    </source>
</evidence>
<dbReference type="GeneID" id="59331839"/>